<proteinExistence type="predicted"/>
<evidence type="ECO:0000256" key="1">
    <source>
        <dbReference type="ARBA" id="ARBA00004127"/>
    </source>
</evidence>
<dbReference type="Proteomes" id="UP001152876">
    <property type="component" value="Unassembled WGS sequence"/>
</dbReference>
<dbReference type="PANTHER" id="PTHR12714:SF24">
    <property type="entry name" value="SLR1182 PROTEIN"/>
    <property type="match status" value="1"/>
</dbReference>
<keyword evidence="6" id="KW-0808">Transferase</keyword>
<dbReference type="EMBL" id="AOGK01000027">
    <property type="protein sequence ID" value="MDG5977877.1"/>
    <property type="molecule type" value="Genomic_DNA"/>
</dbReference>
<keyword evidence="2 5" id="KW-0812">Transmembrane</keyword>
<comment type="caution">
    <text evidence="6">The sequence shown here is derived from an EMBL/GenBank/DDBJ whole genome shotgun (WGS) entry which is preliminary data.</text>
</comment>
<keyword evidence="7" id="KW-1185">Reference proteome</keyword>
<dbReference type="Gene3D" id="1.20.120.1630">
    <property type="match status" value="1"/>
</dbReference>
<sequence length="153" mass="16348">MNALELKIPPVALALLVGAAMWGVAVWVPGQAGPLPRLPAVALLLVLAGALVAVLGVASFRRAKTTVNPTTPGAASALVDSGIYRYSRNPMYLGLLLVLSGWGLWLAHALALLGLPAFVVYMNRFQIAPEERALTAVFGDAFTAYRQKVRRWI</sequence>
<dbReference type="AlphaFoldDB" id="A0A9X4NV71"/>
<keyword evidence="6" id="KW-0489">Methyltransferase</keyword>
<evidence type="ECO:0000256" key="4">
    <source>
        <dbReference type="ARBA" id="ARBA00023136"/>
    </source>
</evidence>
<dbReference type="GO" id="GO:0032259">
    <property type="term" value="P:methylation"/>
    <property type="evidence" value="ECO:0007669"/>
    <property type="project" value="UniProtKB-KW"/>
</dbReference>
<dbReference type="OrthoDB" id="9811969at2"/>
<organism evidence="6 7">
    <name type="scientific">Hydrogenophaga taeniospiralis CCUG 15921</name>
    <dbReference type="NCBI Taxonomy" id="1281780"/>
    <lineage>
        <taxon>Bacteria</taxon>
        <taxon>Pseudomonadati</taxon>
        <taxon>Pseudomonadota</taxon>
        <taxon>Betaproteobacteria</taxon>
        <taxon>Burkholderiales</taxon>
        <taxon>Comamonadaceae</taxon>
        <taxon>Hydrogenophaga</taxon>
    </lineage>
</organism>
<name>A0A9X4NV71_9BURK</name>
<dbReference type="Pfam" id="PF04191">
    <property type="entry name" value="PEMT"/>
    <property type="match status" value="1"/>
</dbReference>
<feature type="transmembrane region" description="Helical" evidence="5">
    <location>
        <begin position="6"/>
        <end position="28"/>
    </location>
</feature>
<keyword evidence="4 5" id="KW-0472">Membrane</keyword>
<dbReference type="GO" id="GO:0008168">
    <property type="term" value="F:methyltransferase activity"/>
    <property type="evidence" value="ECO:0007669"/>
    <property type="project" value="UniProtKB-KW"/>
</dbReference>
<dbReference type="GO" id="GO:0012505">
    <property type="term" value="C:endomembrane system"/>
    <property type="evidence" value="ECO:0007669"/>
    <property type="project" value="UniProtKB-SubCell"/>
</dbReference>
<evidence type="ECO:0000313" key="6">
    <source>
        <dbReference type="EMBL" id="MDG5977877.1"/>
    </source>
</evidence>
<dbReference type="PANTHER" id="PTHR12714">
    <property type="entry name" value="PROTEIN-S ISOPRENYLCYSTEINE O-METHYLTRANSFERASE"/>
    <property type="match status" value="1"/>
</dbReference>
<evidence type="ECO:0000256" key="5">
    <source>
        <dbReference type="SAM" id="Phobius"/>
    </source>
</evidence>
<feature type="transmembrane region" description="Helical" evidence="5">
    <location>
        <begin position="40"/>
        <end position="60"/>
    </location>
</feature>
<accession>A0A9X4NV71</accession>
<dbReference type="InterPro" id="IPR007318">
    <property type="entry name" value="Phopholipid_MeTrfase"/>
</dbReference>
<evidence type="ECO:0000256" key="2">
    <source>
        <dbReference type="ARBA" id="ARBA00022692"/>
    </source>
</evidence>
<evidence type="ECO:0000313" key="7">
    <source>
        <dbReference type="Proteomes" id="UP001152876"/>
    </source>
</evidence>
<gene>
    <name evidence="6" type="ORF">H010_21676</name>
</gene>
<feature type="transmembrane region" description="Helical" evidence="5">
    <location>
        <begin position="91"/>
        <end position="122"/>
    </location>
</feature>
<keyword evidence="3 5" id="KW-1133">Transmembrane helix</keyword>
<protein>
    <submittedName>
        <fullName evidence="6">Isoprenylcysteine carboxyl methyltransferase</fullName>
    </submittedName>
</protein>
<reference evidence="6" key="1">
    <citation type="submission" date="2013-01" db="EMBL/GenBank/DDBJ databases">
        <title>Genome draft of Hydrogenophaga taeniospiralis 2K1.</title>
        <authorList>
            <person name="Gomila M."/>
            <person name="Lalucat J."/>
        </authorList>
    </citation>
    <scope>NUCLEOTIDE SEQUENCE</scope>
    <source>
        <strain evidence="6">CCUG 15921</strain>
    </source>
</reference>
<comment type="subcellular location">
    <subcellularLocation>
        <location evidence="1">Endomembrane system</location>
        <topology evidence="1">Multi-pass membrane protein</topology>
    </subcellularLocation>
</comment>
<evidence type="ECO:0000256" key="3">
    <source>
        <dbReference type="ARBA" id="ARBA00022989"/>
    </source>
</evidence>
<dbReference type="RefSeq" id="WP_068171686.1">
    <property type="nucleotide sequence ID" value="NZ_AOGK01000027.1"/>
</dbReference>